<dbReference type="Gene3D" id="1.10.287.110">
    <property type="entry name" value="DnaJ domain"/>
    <property type="match status" value="1"/>
</dbReference>
<reference evidence="1 2" key="1">
    <citation type="submission" date="2020-08" db="EMBL/GenBank/DDBJ databases">
        <title>Genomic Encyclopedia of Type Strains, Phase IV (KMG-IV): sequencing the most valuable type-strain genomes for metagenomic binning, comparative biology and taxonomic classification.</title>
        <authorList>
            <person name="Goeker M."/>
        </authorList>
    </citation>
    <scope>NUCLEOTIDE SEQUENCE [LARGE SCALE GENOMIC DNA]</scope>
    <source>
        <strain evidence="1 2">DSM 100211</strain>
    </source>
</reference>
<dbReference type="RefSeq" id="WP_343059582.1">
    <property type="nucleotide sequence ID" value="NZ_JACIEE010000015.1"/>
</dbReference>
<dbReference type="EMBL" id="JACIEE010000015">
    <property type="protein sequence ID" value="MBB3980080.1"/>
    <property type="molecule type" value="Genomic_DNA"/>
</dbReference>
<evidence type="ECO:0000313" key="2">
    <source>
        <dbReference type="Proteomes" id="UP000574761"/>
    </source>
</evidence>
<sequence>MLDVLPYPLTWPANMPRTKTQLRSQFRTGLPSALKNVRKSIAAFSSDSGKAIADLVISSNVTLGDDRPRDIGVAVWFTWDGLSVCIAVDRYPNVESNLQAIHLILEARRTELRHGGLNIVRATFTGFQALPAPAQRSWRDVFGFNSEEADRINRAMIDGRYRLLAAERHPDRASGSHELMAELNRARAEALAEVGA</sequence>
<dbReference type="AlphaFoldDB" id="A0A7W6DBA2"/>
<accession>A0A7W6DBA2</accession>
<name>A0A7W6DBA2_9HYPH</name>
<organism evidence="1 2">
    <name type="scientific">Mycoplana azooxidifex</name>
    <dbReference type="NCBI Taxonomy" id="1636188"/>
    <lineage>
        <taxon>Bacteria</taxon>
        <taxon>Pseudomonadati</taxon>
        <taxon>Pseudomonadota</taxon>
        <taxon>Alphaproteobacteria</taxon>
        <taxon>Hyphomicrobiales</taxon>
        <taxon>Rhizobiaceae</taxon>
        <taxon>Mycoplana</taxon>
    </lineage>
</organism>
<evidence type="ECO:0000313" key="1">
    <source>
        <dbReference type="EMBL" id="MBB3980080.1"/>
    </source>
</evidence>
<gene>
    <name evidence="1" type="ORF">GGQ64_005327</name>
</gene>
<dbReference type="InterPro" id="IPR036869">
    <property type="entry name" value="J_dom_sf"/>
</dbReference>
<keyword evidence="2" id="KW-1185">Reference proteome</keyword>
<proteinExistence type="predicted"/>
<protein>
    <recommendedName>
        <fullName evidence="3">J domain-containing protein</fullName>
    </recommendedName>
</protein>
<evidence type="ECO:0008006" key="3">
    <source>
        <dbReference type="Google" id="ProtNLM"/>
    </source>
</evidence>
<dbReference type="SUPFAM" id="SSF46565">
    <property type="entry name" value="Chaperone J-domain"/>
    <property type="match status" value="1"/>
</dbReference>
<dbReference type="Proteomes" id="UP000574761">
    <property type="component" value="Unassembled WGS sequence"/>
</dbReference>
<comment type="caution">
    <text evidence="1">The sequence shown here is derived from an EMBL/GenBank/DDBJ whole genome shotgun (WGS) entry which is preliminary data.</text>
</comment>